<dbReference type="GO" id="GO:0034707">
    <property type="term" value="C:chloride channel complex"/>
    <property type="evidence" value="ECO:0007669"/>
    <property type="project" value="UniProtKB-KW"/>
</dbReference>
<feature type="non-terminal residue" evidence="12">
    <location>
        <position position="1"/>
    </location>
</feature>
<dbReference type="AlphaFoldDB" id="A0A381TIN0"/>
<evidence type="ECO:0000256" key="6">
    <source>
        <dbReference type="ARBA" id="ARBA00023136"/>
    </source>
</evidence>
<dbReference type="PROSITE" id="PS51371">
    <property type="entry name" value="CBS"/>
    <property type="match status" value="1"/>
</dbReference>
<evidence type="ECO:0000256" key="8">
    <source>
        <dbReference type="ARBA" id="ARBA00023214"/>
    </source>
</evidence>
<keyword evidence="2" id="KW-0813">Transport</keyword>
<evidence type="ECO:0000256" key="5">
    <source>
        <dbReference type="ARBA" id="ARBA00023065"/>
    </source>
</evidence>
<evidence type="ECO:0000256" key="1">
    <source>
        <dbReference type="ARBA" id="ARBA00004141"/>
    </source>
</evidence>
<feature type="transmembrane region" description="Helical" evidence="10">
    <location>
        <begin position="442"/>
        <end position="459"/>
    </location>
</feature>
<dbReference type="Gene3D" id="3.10.580.10">
    <property type="entry name" value="CBS-domain"/>
    <property type="match status" value="1"/>
</dbReference>
<dbReference type="InterPro" id="IPR014743">
    <property type="entry name" value="Cl-channel_core"/>
</dbReference>
<feature type="transmembrane region" description="Helical" evidence="10">
    <location>
        <begin position="174"/>
        <end position="198"/>
    </location>
</feature>
<dbReference type="EMBL" id="UINC01004612">
    <property type="protein sequence ID" value="SVA15624.1"/>
    <property type="molecule type" value="Genomic_DNA"/>
</dbReference>
<feature type="transmembrane region" description="Helical" evidence="10">
    <location>
        <begin position="144"/>
        <end position="162"/>
    </location>
</feature>
<feature type="transmembrane region" description="Helical" evidence="10">
    <location>
        <begin position="77"/>
        <end position="100"/>
    </location>
</feature>
<evidence type="ECO:0000256" key="7">
    <source>
        <dbReference type="ARBA" id="ARBA00023173"/>
    </source>
</evidence>
<proteinExistence type="predicted"/>
<accession>A0A381TIN0</accession>
<keyword evidence="4 10" id="KW-1133">Transmembrane helix</keyword>
<dbReference type="SUPFAM" id="SSF54631">
    <property type="entry name" value="CBS-domain pair"/>
    <property type="match status" value="1"/>
</dbReference>
<dbReference type="Pfam" id="PF00654">
    <property type="entry name" value="Voltage_CLC"/>
    <property type="match status" value="1"/>
</dbReference>
<dbReference type="Pfam" id="PF00571">
    <property type="entry name" value="CBS"/>
    <property type="match status" value="2"/>
</dbReference>
<evidence type="ECO:0000256" key="3">
    <source>
        <dbReference type="ARBA" id="ARBA00022692"/>
    </source>
</evidence>
<evidence type="ECO:0000256" key="9">
    <source>
        <dbReference type="ARBA" id="ARBA00023303"/>
    </source>
</evidence>
<dbReference type="PANTHER" id="PTHR43427:SF6">
    <property type="entry name" value="CHLORIDE CHANNEL PROTEIN CLC-E"/>
    <property type="match status" value="1"/>
</dbReference>
<dbReference type="SUPFAM" id="SSF81340">
    <property type="entry name" value="Clc chloride channel"/>
    <property type="match status" value="1"/>
</dbReference>
<dbReference type="InterPro" id="IPR046342">
    <property type="entry name" value="CBS_dom_sf"/>
</dbReference>
<keyword evidence="7" id="KW-0869">Chloride channel</keyword>
<name>A0A381TIN0_9ZZZZ</name>
<dbReference type="InterPro" id="IPR001807">
    <property type="entry name" value="ClC"/>
</dbReference>
<feature type="transmembrane region" description="Helical" evidence="10">
    <location>
        <begin position="210"/>
        <end position="229"/>
    </location>
</feature>
<organism evidence="12">
    <name type="scientific">marine metagenome</name>
    <dbReference type="NCBI Taxonomy" id="408172"/>
    <lineage>
        <taxon>unclassified sequences</taxon>
        <taxon>metagenomes</taxon>
        <taxon>ecological metagenomes</taxon>
    </lineage>
</organism>
<feature type="transmembrane region" description="Helical" evidence="10">
    <location>
        <begin position="344"/>
        <end position="367"/>
    </location>
</feature>
<dbReference type="InterPro" id="IPR050368">
    <property type="entry name" value="ClC-type_chloride_channel"/>
</dbReference>
<evidence type="ECO:0000259" key="11">
    <source>
        <dbReference type="PROSITE" id="PS51371"/>
    </source>
</evidence>
<dbReference type="PRINTS" id="PR00762">
    <property type="entry name" value="CLCHANNEL"/>
</dbReference>
<dbReference type="CDD" id="cd00400">
    <property type="entry name" value="Voltage_gated_ClC"/>
    <property type="match status" value="1"/>
</dbReference>
<feature type="transmembrane region" description="Helical" evidence="10">
    <location>
        <begin position="379"/>
        <end position="398"/>
    </location>
</feature>
<keyword evidence="6 10" id="KW-0472">Membrane</keyword>
<feature type="transmembrane region" description="Helical" evidence="10">
    <location>
        <begin position="249"/>
        <end position="268"/>
    </location>
</feature>
<evidence type="ECO:0000256" key="10">
    <source>
        <dbReference type="SAM" id="Phobius"/>
    </source>
</evidence>
<sequence length="621" mass="66127">MTGWLKNYSPQRFLISFGLAAFIGLMASVASEAFVSGIAWINDRLFIAPHSRDATTTYEIWMEFRLTTGDTTDSAKLLPWFTVLAPVVGGLIVGGLLMLLRGNRPHGIPDVIFASQTGSSKIPVRTGLLTTLTNFTSISFGASVGMYGPLASLGAFVGSLLAKVTADHRRLGVIAVACGVSSAISTAFNAPIAGVIFAHEVILRHYSIRAFAPVTISAYVSQVMATEVFQRPRLLEVGEVSIQHAYEYGAFLLVGVVGAAVALFYMRGVLLSGKLAGKLKLPLWAKPPLAGLALGLVCLAVPELLGAGLETTKATLNIEQVRDGDLDYITGMTTLGSVIGAKEFVLKALLLLAVLCIGKAVMTGFCLGMGFGGGVFSPALFIGATFGALFGLALEALVPGSLNLSFYAICGMGAVTSAVIGAPISTILVVFELTENYDLAKAVLISVVFSNIICSRLFGRSLFDVQLLARGFDFSLGKDKVVLQQKTIRNYVISDFVQVTPETTCSQALDRLLAADQTEGYIVSEKDTYLGQVTLNELLHIQRNPAKDDPVVGDLAQHEQITLTDMTSIFAAMKKVEDFVGESVPVVSAEDHLKLVGVIPEGNIFKAYSDAIGEIRQEEYG</sequence>
<keyword evidence="8" id="KW-0868">Chloride</keyword>
<gene>
    <name evidence="12" type="ORF">METZ01_LOCUS68478</name>
</gene>
<feature type="non-terminal residue" evidence="12">
    <location>
        <position position="621"/>
    </location>
</feature>
<comment type="subcellular location">
    <subcellularLocation>
        <location evidence="1">Membrane</location>
        <topology evidence="1">Multi-pass membrane protein</topology>
    </subcellularLocation>
</comment>
<protein>
    <recommendedName>
        <fullName evidence="11">CBS domain-containing protein</fullName>
    </recommendedName>
</protein>
<evidence type="ECO:0000313" key="12">
    <source>
        <dbReference type="EMBL" id="SVA15624.1"/>
    </source>
</evidence>
<feature type="domain" description="CBS" evidence="11">
    <location>
        <begin position="492"/>
        <end position="550"/>
    </location>
</feature>
<feature type="transmembrane region" description="Helical" evidence="10">
    <location>
        <begin position="404"/>
        <end position="430"/>
    </location>
</feature>
<dbReference type="GO" id="GO:0005254">
    <property type="term" value="F:chloride channel activity"/>
    <property type="evidence" value="ECO:0007669"/>
    <property type="project" value="UniProtKB-KW"/>
</dbReference>
<dbReference type="InterPro" id="IPR000644">
    <property type="entry name" value="CBS_dom"/>
</dbReference>
<dbReference type="PANTHER" id="PTHR43427">
    <property type="entry name" value="CHLORIDE CHANNEL PROTEIN CLC-E"/>
    <property type="match status" value="1"/>
</dbReference>
<keyword evidence="3 10" id="KW-0812">Transmembrane</keyword>
<evidence type="ECO:0000256" key="4">
    <source>
        <dbReference type="ARBA" id="ARBA00022989"/>
    </source>
</evidence>
<reference evidence="12" key="1">
    <citation type="submission" date="2018-05" db="EMBL/GenBank/DDBJ databases">
        <authorList>
            <person name="Lanie J.A."/>
            <person name="Ng W.-L."/>
            <person name="Kazmierczak K.M."/>
            <person name="Andrzejewski T.M."/>
            <person name="Davidsen T.M."/>
            <person name="Wayne K.J."/>
            <person name="Tettelin H."/>
            <person name="Glass J.I."/>
            <person name="Rusch D."/>
            <person name="Podicherti R."/>
            <person name="Tsui H.-C.T."/>
            <person name="Winkler M.E."/>
        </authorList>
    </citation>
    <scope>NUCLEOTIDE SEQUENCE</scope>
</reference>
<dbReference type="Gene3D" id="1.10.3080.10">
    <property type="entry name" value="Clc chloride channel"/>
    <property type="match status" value="1"/>
</dbReference>
<keyword evidence="9" id="KW-0407">Ion channel</keyword>
<evidence type="ECO:0000256" key="2">
    <source>
        <dbReference type="ARBA" id="ARBA00022448"/>
    </source>
</evidence>
<keyword evidence="5" id="KW-0406">Ion transport</keyword>